<feature type="transmembrane region" description="Helical" evidence="1">
    <location>
        <begin position="200"/>
        <end position="224"/>
    </location>
</feature>
<feature type="transmembrane region" description="Helical" evidence="1">
    <location>
        <begin position="136"/>
        <end position="156"/>
    </location>
</feature>
<sequence length="442" mass="47205">MEDAPKAGTMSASSQGPFAVPGMSQGGHSPPVTLPLQYMIAGLSCFLLFACDLAWQVARGVLFAPGAPAGVALTHLLTLGALMSFVIGAVYQLSTVAFLMPIAAVRLARFLFYAYIAGLAGLIGSFSVWWPLGIGIFGMWTAAVLYGFCGNMLASLVRARARGPMWQFVFLAQVHLAVALAAAVVLALGDANLWPAVQAYQAPILATHILLAAGGFFGFLIFGFSYKLMPMFTLSHGYSTRYEHWAFLTSLAALWSFVVRAWYPALALKLVSAICVVVAFLSHVLAVREILKRRVRRRIEAPIRGVLVALALGVLWALALVAHAPSSAGSAAWRALVTFAIMGFVSLTVISLAYKIVPFLVWTWRFAGRQRAGSNVLISHLLDASSARVVIAFNAIGVVAAAAGVCLDSGWLCDAGAWAVAASLGIFGVHMLSVFRRAWRKE</sequence>
<dbReference type="Proteomes" id="UP001529245">
    <property type="component" value="Unassembled WGS sequence"/>
</dbReference>
<comment type="caution">
    <text evidence="2">The sequence shown here is derived from an EMBL/GenBank/DDBJ whole genome shotgun (WGS) entry which is preliminary data.</text>
</comment>
<feature type="transmembrane region" description="Helical" evidence="1">
    <location>
        <begin position="110"/>
        <end position="130"/>
    </location>
</feature>
<feature type="transmembrane region" description="Helical" evidence="1">
    <location>
        <begin position="385"/>
        <end position="403"/>
    </location>
</feature>
<protein>
    <submittedName>
        <fullName evidence="2">Uncharacterized protein</fullName>
    </submittedName>
</protein>
<evidence type="ECO:0000313" key="2">
    <source>
        <dbReference type="EMBL" id="MDI9260433.1"/>
    </source>
</evidence>
<proteinExistence type="predicted"/>
<feature type="transmembrane region" description="Helical" evidence="1">
    <location>
        <begin position="336"/>
        <end position="364"/>
    </location>
</feature>
<feature type="transmembrane region" description="Helical" evidence="1">
    <location>
        <begin position="38"/>
        <end position="58"/>
    </location>
</feature>
<feature type="transmembrane region" description="Helical" evidence="1">
    <location>
        <begin position="303"/>
        <end position="324"/>
    </location>
</feature>
<feature type="transmembrane region" description="Helical" evidence="1">
    <location>
        <begin position="415"/>
        <end position="435"/>
    </location>
</feature>
<keyword evidence="1" id="KW-0472">Membrane</keyword>
<dbReference type="RefSeq" id="WP_283203901.1">
    <property type="nucleotide sequence ID" value="NZ_JASGCB010000015.1"/>
</dbReference>
<evidence type="ECO:0000256" key="1">
    <source>
        <dbReference type="SAM" id="Phobius"/>
    </source>
</evidence>
<gene>
    <name evidence="2" type="ORF">QID03_09550</name>
</gene>
<evidence type="ECO:0000313" key="3">
    <source>
        <dbReference type="Proteomes" id="UP001529245"/>
    </source>
</evidence>
<name>A0ABT6XZB9_ALISE</name>
<organism evidence="2 3">
    <name type="scientific">Alicyclobacillus sendaiensis PA2</name>
    <dbReference type="NCBI Taxonomy" id="3029425"/>
    <lineage>
        <taxon>Bacteria</taxon>
        <taxon>Bacillati</taxon>
        <taxon>Bacillota</taxon>
        <taxon>Bacilli</taxon>
        <taxon>Bacillales</taxon>
        <taxon>Alicyclobacillaceae</taxon>
        <taxon>Alicyclobacillus</taxon>
    </lineage>
</organism>
<keyword evidence="1" id="KW-1133">Transmembrane helix</keyword>
<dbReference type="EMBL" id="JASGCB010000015">
    <property type="protein sequence ID" value="MDI9260433.1"/>
    <property type="molecule type" value="Genomic_DNA"/>
</dbReference>
<keyword evidence="3" id="KW-1185">Reference proteome</keyword>
<keyword evidence="1" id="KW-0812">Transmembrane</keyword>
<feature type="transmembrane region" description="Helical" evidence="1">
    <location>
        <begin position="245"/>
        <end position="263"/>
    </location>
</feature>
<feature type="transmembrane region" description="Helical" evidence="1">
    <location>
        <begin position="269"/>
        <end position="291"/>
    </location>
</feature>
<accession>A0ABT6XZB9</accession>
<reference evidence="2 3" key="1">
    <citation type="submission" date="2023-04" db="EMBL/GenBank/DDBJ databases">
        <title>A. sendaiensis sub sp. chiapanensis a novel subspecie with specific adaptation in bacterial cell wall isolated from an active volcano.</title>
        <authorList>
            <person name="Alvarez Gutierrez P.E."/>
            <person name="Ortiz Cortes L.Y."/>
        </authorList>
    </citation>
    <scope>NUCLEOTIDE SEQUENCE [LARGE SCALE GENOMIC DNA]</scope>
    <source>
        <strain evidence="2 3">PA2</strain>
    </source>
</reference>
<feature type="transmembrane region" description="Helical" evidence="1">
    <location>
        <begin position="168"/>
        <end position="188"/>
    </location>
</feature>
<feature type="transmembrane region" description="Helical" evidence="1">
    <location>
        <begin position="78"/>
        <end position="103"/>
    </location>
</feature>